<keyword evidence="4" id="KW-1185">Reference proteome</keyword>
<dbReference type="GO" id="GO:0004497">
    <property type="term" value="F:monooxygenase activity"/>
    <property type="evidence" value="ECO:0007669"/>
    <property type="project" value="UniProtKB-KW"/>
</dbReference>
<dbReference type="SUPFAM" id="SSF48264">
    <property type="entry name" value="Cytochrome P450"/>
    <property type="match status" value="1"/>
</dbReference>
<feature type="chain" id="PRO_5042819181" description="Cytochrome P450" evidence="2">
    <location>
        <begin position="19"/>
        <end position="68"/>
    </location>
</feature>
<keyword evidence="1" id="KW-0560">Oxidoreductase</keyword>
<dbReference type="GO" id="GO:0020037">
    <property type="term" value="F:heme binding"/>
    <property type="evidence" value="ECO:0007669"/>
    <property type="project" value="InterPro"/>
</dbReference>
<proteinExistence type="predicted"/>
<keyword evidence="1" id="KW-0503">Monooxygenase</keyword>
<protein>
    <recommendedName>
        <fullName evidence="5">Cytochrome P450</fullName>
    </recommendedName>
</protein>
<gene>
    <name evidence="3" type="ORF">PMAYCL1PPCAC_15875</name>
</gene>
<name>A0AAN5CJP8_9BILA</name>
<dbReference type="EMBL" id="BTRK01000004">
    <property type="protein sequence ID" value="GMR45680.1"/>
    <property type="molecule type" value="Genomic_DNA"/>
</dbReference>
<feature type="non-terminal residue" evidence="3">
    <location>
        <position position="1"/>
    </location>
</feature>
<feature type="non-terminal residue" evidence="3">
    <location>
        <position position="68"/>
    </location>
</feature>
<dbReference type="GO" id="GO:0005506">
    <property type="term" value="F:iron ion binding"/>
    <property type="evidence" value="ECO:0007669"/>
    <property type="project" value="InterPro"/>
</dbReference>
<evidence type="ECO:0000256" key="1">
    <source>
        <dbReference type="ARBA" id="ARBA00023033"/>
    </source>
</evidence>
<evidence type="ECO:0000313" key="3">
    <source>
        <dbReference type="EMBL" id="GMR45680.1"/>
    </source>
</evidence>
<sequence>VLLAILLLLIYFVLSVLARNKGKGRNLPPAPKWRLPIIGHAAYLDKDKPFEQIDKWSKELGDVMTVHF</sequence>
<reference evidence="4" key="1">
    <citation type="submission" date="2022-10" db="EMBL/GenBank/DDBJ databases">
        <title>Genome assembly of Pristionchus species.</title>
        <authorList>
            <person name="Yoshida K."/>
            <person name="Sommer R.J."/>
        </authorList>
    </citation>
    <scope>NUCLEOTIDE SEQUENCE [LARGE SCALE GENOMIC DNA]</scope>
    <source>
        <strain evidence="4">RS5460</strain>
    </source>
</reference>
<accession>A0AAN5CJP8</accession>
<evidence type="ECO:0000256" key="2">
    <source>
        <dbReference type="SAM" id="SignalP"/>
    </source>
</evidence>
<evidence type="ECO:0000313" key="4">
    <source>
        <dbReference type="Proteomes" id="UP001328107"/>
    </source>
</evidence>
<evidence type="ECO:0008006" key="5">
    <source>
        <dbReference type="Google" id="ProtNLM"/>
    </source>
</evidence>
<dbReference type="Proteomes" id="UP001328107">
    <property type="component" value="Unassembled WGS sequence"/>
</dbReference>
<dbReference type="Gene3D" id="1.10.630.10">
    <property type="entry name" value="Cytochrome P450"/>
    <property type="match status" value="1"/>
</dbReference>
<comment type="caution">
    <text evidence="3">The sequence shown here is derived from an EMBL/GenBank/DDBJ whole genome shotgun (WGS) entry which is preliminary data.</text>
</comment>
<feature type="signal peptide" evidence="2">
    <location>
        <begin position="1"/>
        <end position="18"/>
    </location>
</feature>
<dbReference type="InterPro" id="IPR036396">
    <property type="entry name" value="Cyt_P450_sf"/>
</dbReference>
<organism evidence="3 4">
    <name type="scientific">Pristionchus mayeri</name>
    <dbReference type="NCBI Taxonomy" id="1317129"/>
    <lineage>
        <taxon>Eukaryota</taxon>
        <taxon>Metazoa</taxon>
        <taxon>Ecdysozoa</taxon>
        <taxon>Nematoda</taxon>
        <taxon>Chromadorea</taxon>
        <taxon>Rhabditida</taxon>
        <taxon>Rhabditina</taxon>
        <taxon>Diplogasteromorpha</taxon>
        <taxon>Diplogasteroidea</taxon>
        <taxon>Neodiplogasteridae</taxon>
        <taxon>Pristionchus</taxon>
    </lineage>
</organism>
<dbReference type="AlphaFoldDB" id="A0AAN5CJP8"/>
<keyword evidence="2" id="KW-0732">Signal</keyword>
<dbReference type="GO" id="GO:0016705">
    <property type="term" value="F:oxidoreductase activity, acting on paired donors, with incorporation or reduction of molecular oxygen"/>
    <property type="evidence" value="ECO:0007669"/>
    <property type="project" value="InterPro"/>
</dbReference>